<organism evidence="1 2">
    <name type="scientific">Candidatus Buchananbacteria bacterium RIFCSPHIGHO2_02_FULL_56_16</name>
    <dbReference type="NCBI Taxonomy" id="1797542"/>
    <lineage>
        <taxon>Bacteria</taxon>
        <taxon>Candidatus Buchananiibacteriota</taxon>
    </lineage>
</organism>
<dbReference type="GO" id="GO:0016884">
    <property type="term" value="F:carbon-nitrogen ligase activity, with glutamine as amido-N-donor"/>
    <property type="evidence" value="ECO:0007669"/>
    <property type="project" value="InterPro"/>
</dbReference>
<evidence type="ECO:0000313" key="2">
    <source>
        <dbReference type="Proteomes" id="UP000177310"/>
    </source>
</evidence>
<dbReference type="SUPFAM" id="SSF89095">
    <property type="entry name" value="GatB/YqeY motif"/>
    <property type="match status" value="1"/>
</dbReference>
<evidence type="ECO:0008006" key="3">
    <source>
        <dbReference type="Google" id="ProtNLM"/>
    </source>
</evidence>
<accession>A0A1G1YGI4</accession>
<sequence length="150" mass="16417">MSILDTLDQDISQSLRAKDELALLTFRQTKTALQNAEIANGRKPLSDEQVQKVLRSEVKKRRDAIELYQRGGRPELAEKEQREIELVSRYLPPELSEATIRSAVKAAIERLGATSPKEMGAVIGAAMTELKGAADGGAVSRIVKEELGST</sequence>
<dbReference type="Gene3D" id="1.10.10.410">
    <property type="match status" value="1"/>
</dbReference>
<gene>
    <name evidence="1" type="ORF">A3J59_03225</name>
</gene>
<dbReference type="PANTHER" id="PTHR28055:SF1">
    <property type="entry name" value="ALTERED INHERITANCE OF MITOCHONDRIA PROTEIN 41, MITOCHONDRIAL"/>
    <property type="match status" value="1"/>
</dbReference>
<evidence type="ECO:0000313" key="1">
    <source>
        <dbReference type="EMBL" id="OGY50840.1"/>
    </source>
</evidence>
<dbReference type="PANTHER" id="PTHR28055">
    <property type="entry name" value="ALTERED INHERITANCE OF MITOCHONDRIA PROTEIN 41, MITOCHONDRIAL"/>
    <property type="match status" value="1"/>
</dbReference>
<name>A0A1G1YGI4_9BACT</name>
<dbReference type="Gene3D" id="1.10.1510.10">
    <property type="entry name" value="Uncharacterised protein YqeY/AIM41 PF09424, N-terminal domain"/>
    <property type="match status" value="1"/>
</dbReference>
<dbReference type="Proteomes" id="UP000177310">
    <property type="component" value="Unassembled WGS sequence"/>
</dbReference>
<dbReference type="InterPro" id="IPR023168">
    <property type="entry name" value="GatB_Yqey_C_2"/>
</dbReference>
<dbReference type="InterPro" id="IPR019004">
    <property type="entry name" value="YqeY/Aim41"/>
</dbReference>
<dbReference type="InterPro" id="IPR003789">
    <property type="entry name" value="Asn/Gln_tRNA_amidoTrase-B-like"/>
</dbReference>
<reference evidence="1 2" key="1">
    <citation type="journal article" date="2016" name="Nat. Commun.">
        <title>Thousands of microbial genomes shed light on interconnected biogeochemical processes in an aquifer system.</title>
        <authorList>
            <person name="Anantharaman K."/>
            <person name="Brown C.T."/>
            <person name="Hug L.A."/>
            <person name="Sharon I."/>
            <person name="Castelle C.J."/>
            <person name="Probst A.J."/>
            <person name="Thomas B.C."/>
            <person name="Singh A."/>
            <person name="Wilkins M.J."/>
            <person name="Karaoz U."/>
            <person name="Brodie E.L."/>
            <person name="Williams K.H."/>
            <person name="Hubbard S.S."/>
            <person name="Banfield J.F."/>
        </authorList>
    </citation>
    <scope>NUCLEOTIDE SEQUENCE [LARGE SCALE GENOMIC DNA]</scope>
</reference>
<protein>
    <recommendedName>
        <fullName evidence="3">Glutamyl-tRNA amidotransferase</fullName>
    </recommendedName>
</protein>
<dbReference type="EMBL" id="MHIL01000027">
    <property type="protein sequence ID" value="OGY50840.1"/>
    <property type="molecule type" value="Genomic_DNA"/>
</dbReference>
<dbReference type="AlphaFoldDB" id="A0A1G1YGI4"/>
<dbReference type="STRING" id="1797542.A3J59_03225"/>
<comment type="caution">
    <text evidence="1">The sequence shown here is derived from an EMBL/GenBank/DDBJ whole genome shotgun (WGS) entry which is preliminary data.</text>
</comment>
<dbReference type="Pfam" id="PF09424">
    <property type="entry name" value="YqeY"/>
    <property type="match status" value="1"/>
</dbReference>
<dbReference type="InterPro" id="IPR042184">
    <property type="entry name" value="YqeY/Aim41_N"/>
</dbReference>
<proteinExistence type="predicted"/>